<accession>A0A699U3U5</accession>
<organism evidence="1">
    <name type="scientific">Tanacetum cinerariifolium</name>
    <name type="common">Dalmatian daisy</name>
    <name type="synonym">Chrysanthemum cinerariifolium</name>
    <dbReference type="NCBI Taxonomy" id="118510"/>
    <lineage>
        <taxon>Eukaryota</taxon>
        <taxon>Viridiplantae</taxon>
        <taxon>Streptophyta</taxon>
        <taxon>Embryophyta</taxon>
        <taxon>Tracheophyta</taxon>
        <taxon>Spermatophyta</taxon>
        <taxon>Magnoliopsida</taxon>
        <taxon>eudicotyledons</taxon>
        <taxon>Gunneridae</taxon>
        <taxon>Pentapetalae</taxon>
        <taxon>asterids</taxon>
        <taxon>campanulids</taxon>
        <taxon>Asterales</taxon>
        <taxon>Asteraceae</taxon>
        <taxon>Asteroideae</taxon>
        <taxon>Anthemideae</taxon>
        <taxon>Anthemidinae</taxon>
        <taxon>Tanacetum</taxon>
    </lineage>
</organism>
<dbReference type="AlphaFoldDB" id="A0A699U3U5"/>
<keyword evidence="1" id="KW-0548">Nucleotidyltransferase</keyword>
<dbReference type="EMBL" id="BKCJ011297052">
    <property type="protein sequence ID" value="GFD16997.1"/>
    <property type="molecule type" value="Genomic_DNA"/>
</dbReference>
<keyword evidence="1" id="KW-0695">RNA-directed DNA polymerase</keyword>
<evidence type="ECO:0000313" key="1">
    <source>
        <dbReference type="EMBL" id="GFD16997.1"/>
    </source>
</evidence>
<keyword evidence="1" id="KW-0808">Transferase</keyword>
<comment type="caution">
    <text evidence="1">The sequence shown here is derived from an EMBL/GenBank/DDBJ whole genome shotgun (WGS) entry which is preliminary data.</text>
</comment>
<name>A0A699U3U5_TANCI</name>
<protein>
    <submittedName>
        <fullName evidence="1">RNA-directed DNA polymerase, eukaryota</fullName>
    </submittedName>
</protein>
<dbReference type="GO" id="GO:0003964">
    <property type="term" value="F:RNA-directed DNA polymerase activity"/>
    <property type="evidence" value="ECO:0007669"/>
    <property type="project" value="UniProtKB-KW"/>
</dbReference>
<reference evidence="1" key="1">
    <citation type="journal article" date="2019" name="Sci. Rep.">
        <title>Draft genome of Tanacetum cinerariifolium, the natural source of mosquito coil.</title>
        <authorList>
            <person name="Yamashiro T."/>
            <person name="Shiraishi A."/>
            <person name="Satake H."/>
            <person name="Nakayama K."/>
        </authorList>
    </citation>
    <scope>NUCLEOTIDE SEQUENCE</scope>
</reference>
<sequence>MFTGIKLNNSLSISHMFFADDMVFLGKWCESNIDILTNVLDCFHHASGLKINTSKSKIIGVHVKSSKVNQAASTLGCQILRTPFK</sequence>
<proteinExistence type="predicted"/>
<gene>
    <name evidence="1" type="ORF">Tci_888966</name>
</gene>